<proteinExistence type="predicted"/>
<comment type="caution">
    <text evidence="3">The sequence shown here is derived from an EMBL/GenBank/DDBJ whole genome shotgun (WGS) entry which is preliminary data.</text>
</comment>
<dbReference type="RefSeq" id="WP_058846470.1">
    <property type="nucleotide sequence ID" value="NZ_LOCL01000027.1"/>
</dbReference>
<evidence type="ECO:0000256" key="2">
    <source>
        <dbReference type="SAM" id="SignalP"/>
    </source>
</evidence>
<keyword evidence="4" id="KW-1185">Reference proteome</keyword>
<organism evidence="3 4">
    <name type="scientific">Streptomyces silvensis</name>
    <dbReference type="NCBI Taxonomy" id="1765722"/>
    <lineage>
        <taxon>Bacteria</taxon>
        <taxon>Bacillati</taxon>
        <taxon>Actinomycetota</taxon>
        <taxon>Actinomycetes</taxon>
        <taxon>Kitasatosporales</taxon>
        <taxon>Streptomycetaceae</taxon>
        <taxon>Streptomyces</taxon>
    </lineage>
</organism>
<reference evidence="3 4" key="1">
    <citation type="submission" date="2015-12" db="EMBL/GenBank/DDBJ databases">
        <title>Draft genome sequence of Streptomyces silvensis ATCC 53525, a producer of novel hormone antagonists.</title>
        <authorList>
            <person name="Johnston C.W."/>
            <person name="Li Y."/>
            <person name="Magarvey N.A."/>
        </authorList>
    </citation>
    <scope>NUCLEOTIDE SEQUENCE [LARGE SCALE GENOMIC DNA]</scope>
    <source>
        <strain evidence="3 4">ATCC 53525</strain>
    </source>
</reference>
<feature type="signal peptide" evidence="2">
    <location>
        <begin position="1"/>
        <end position="26"/>
    </location>
</feature>
<evidence type="ECO:0000256" key="1">
    <source>
        <dbReference type="SAM" id="MobiDB-lite"/>
    </source>
</evidence>
<keyword evidence="2" id="KW-0732">Signal</keyword>
<dbReference type="STRING" id="1765722.AT728_30295"/>
<feature type="chain" id="PRO_5006937159" evidence="2">
    <location>
        <begin position="27"/>
        <end position="65"/>
    </location>
</feature>
<dbReference type="AlphaFoldDB" id="A0A0W7X9M8"/>
<protein>
    <submittedName>
        <fullName evidence="3">Uncharacterized protein</fullName>
    </submittedName>
</protein>
<gene>
    <name evidence="3" type="ORF">AT728_30295</name>
</gene>
<sequence length="65" mass="6410">MRIRTLTAAAALACAAILGGATAASAATPMSAPVDLDDPAHSHYGQLGSNGSGQGASITENDYHL</sequence>
<dbReference type="Proteomes" id="UP000054804">
    <property type="component" value="Unassembled WGS sequence"/>
</dbReference>
<feature type="region of interest" description="Disordered" evidence="1">
    <location>
        <begin position="28"/>
        <end position="65"/>
    </location>
</feature>
<dbReference type="EMBL" id="LOCL01000027">
    <property type="protein sequence ID" value="KUF19314.1"/>
    <property type="molecule type" value="Genomic_DNA"/>
</dbReference>
<accession>A0A0W7X9M8</accession>
<evidence type="ECO:0000313" key="3">
    <source>
        <dbReference type="EMBL" id="KUF19314.1"/>
    </source>
</evidence>
<feature type="compositionally biased region" description="Polar residues" evidence="1">
    <location>
        <begin position="55"/>
        <end position="65"/>
    </location>
</feature>
<evidence type="ECO:0000313" key="4">
    <source>
        <dbReference type="Proteomes" id="UP000054804"/>
    </source>
</evidence>
<name>A0A0W7X9M8_9ACTN</name>